<dbReference type="PANTHER" id="PTHR34183">
    <property type="entry name" value="ENDOLYTIC PEPTIDOGLYCAN TRANSGLYCOSYLASE RLPA"/>
    <property type="match status" value="1"/>
</dbReference>
<dbReference type="InterPro" id="IPR009009">
    <property type="entry name" value="RlpA-like_DPBB"/>
</dbReference>
<evidence type="ECO:0000259" key="5">
    <source>
        <dbReference type="Pfam" id="PF03330"/>
    </source>
</evidence>
<evidence type="ECO:0000256" key="3">
    <source>
        <dbReference type="HAMAP-Rule" id="MF_02071"/>
    </source>
</evidence>
<dbReference type="InterPro" id="IPR034718">
    <property type="entry name" value="RlpA"/>
</dbReference>
<dbReference type="InterPro" id="IPR036908">
    <property type="entry name" value="RlpA-like_sf"/>
</dbReference>
<dbReference type="GO" id="GO:0071555">
    <property type="term" value="P:cell wall organization"/>
    <property type="evidence" value="ECO:0007669"/>
    <property type="project" value="UniProtKB-KW"/>
</dbReference>
<evidence type="ECO:0000313" key="6">
    <source>
        <dbReference type="EMBL" id="PZX50715.1"/>
    </source>
</evidence>
<reference evidence="6 7" key="1">
    <citation type="submission" date="2018-06" db="EMBL/GenBank/DDBJ databases">
        <title>Genomic Encyclopedia of Archaeal and Bacterial Type Strains, Phase II (KMG-II): from individual species to whole genera.</title>
        <authorList>
            <person name="Goeker M."/>
        </authorList>
    </citation>
    <scope>NUCLEOTIDE SEQUENCE [LARGE SCALE GENOMIC DNA]</scope>
    <source>
        <strain evidence="6 7">DSM 22686</strain>
    </source>
</reference>
<organism evidence="6 7">
    <name type="scientific">Algoriphagus ratkowskyi</name>
    <dbReference type="NCBI Taxonomy" id="57028"/>
    <lineage>
        <taxon>Bacteria</taxon>
        <taxon>Pseudomonadati</taxon>
        <taxon>Bacteroidota</taxon>
        <taxon>Cytophagia</taxon>
        <taxon>Cytophagales</taxon>
        <taxon>Cyclobacteriaceae</taxon>
        <taxon>Algoriphagus</taxon>
    </lineage>
</organism>
<keyword evidence="6" id="KW-0449">Lipoprotein</keyword>
<evidence type="ECO:0000256" key="4">
    <source>
        <dbReference type="RuleBase" id="RU003495"/>
    </source>
</evidence>
<evidence type="ECO:0000256" key="1">
    <source>
        <dbReference type="ARBA" id="ARBA00023239"/>
    </source>
</evidence>
<dbReference type="EC" id="4.2.2.-" evidence="3"/>
<accession>A0A2W7RJ04</accession>
<dbReference type="CDD" id="cd22268">
    <property type="entry name" value="DPBB_RlpA-like"/>
    <property type="match status" value="1"/>
</dbReference>
<dbReference type="EMBL" id="QKZU01000021">
    <property type="protein sequence ID" value="PZX50715.1"/>
    <property type="molecule type" value="Genomic_DNA"/>
</dbReference>
<comment type="similarity">
    <text evidence="3 4">Belongs to the RlpA family.</text>
</comment>
<dbReference type="GO" id="GO:0008932">
    <property type="term" value="F:lytic endotransglycosylase activity"/>
    <property type="evidence" value="ECO:0007669"/>
    <property type="project" value="UniProtKB-UniRule"/>
</dbReference>
<dbReference type="HAMAP" id="MF_02071">
    <property type="entry name" value="RlpA"/>
    <property type="match status" value="1"/>
</dbReference>
<sequence length="174" mass="20063">MEMQAKFRLPMWNWFLILLTSLIPEPAQPQLAPDALLIQEGVASYYGRRFHLRRTSNGEVFHMDSLTAAHKTLPFDTKVRVSREDTGEFVWVRINDRLPKTSRRIIDLSRKAGTQLGLLEDGIVKVRIEVENPAEINRLIQYFGEHPPATMRLRPVDEVITPPLVEIDTSIPFF</sequence>
<gene>
    <name evidence="3" type="primary">rlpA</name>
    <name evidence="6" type="ORF">LV84_03907</name>
</gene>
<keyword evidence="1 3" id="KW-0456">Lyase</keyword>
<dbReference type="AlphaFoldDB" id="A0A2W7RJ04"/>
<dbReference type="NCBIfam" id="TIGR00413">
    <property type="entry name" value="rlpA"/>
    <property type="match status" value="1"/>
</dbReference>
<keyword evidence="2 3" id="KW-0961">Cell wall biogenesis/degradation</keyword>
<evidence type="ECO:0000313" key="7">
    <source>
        <dbReference type="Proteomes" id="UP000249115"/>
    </source>
</evidence>
<dbReference type="Gene3D" id="2.40.40.10">
    <property type="entry name" value="RlpA-like domain"/>
    <property type="match status" value="1"/>
</dbReference>
<dbReference type="InterPro" id="IPR012997">
    <property type="entry name" value="RplA"/>
</dbReference>
<dbReference type="Proteomes" id="UP000249115">
    <property type="component" value="Unassembled WGS sequence"/>
</dbReference>
<dbReference type="Pfam" id="PF03330">
    <property type="entry name" value="DPBB_1"/>
    <property type="match status" value="1"/>
</dbReference>
<comment type="function">
    <text evidence="3">Lytic transglycosylase with a strong preference for naked glycan strands that lack stem peptides.</text>
</comment>
<name>A0A2W7RJ04_9BACT</name>
<comment type="caution">
    <text evidence="6">The sequence shown here is derived from an EMBL/GenBank/DDBJ whole genome shotgun (WGS) entry which is preliminary data.</text>
</comment>
<feature type="domain" description="RlpA-like protein double-psi beta-barrel" evidence="5">
    <location>
        <begin position="39"/>
        <end position="128"/>
    </location>
</feature>
<dbReference type="GO" id="GO:0000270">
    <property type="term" value="P:peptidoglycan metabolic process"/>
    <property type="evidence" value="ECO:0007669"/>
    <property type="project" value="UniProtKB-UniRule"/>
</dbReference>
<protein>
    <recommendedName>
        <fullName evidence="3">Probable endolytic peptidoglycan transglycosylase RlpA</fullName>
        <ecNumber evidence="3">4.2.2.-</ecNumber>
    </recommendedName>
</protein>
<dbReference type="SUPFAM" id="SSF50685">
    <property type="entry name" value="Barwin-like endoglucanases"/>
    <property type="match status" value="1"/>
</dbReference>
<evidence type="ECO:0000256" key="2">
    <source>
        <dbReference type="ARBA" id="ARBA00023316"/>
    </source>
</evidence>
<dbReference type="PANTHER" id="PTHR34183:SF1">
    <property type="entry name" value="ENDOLYTIC PEPTIDOGLYCAN TRANSGLYCOSYLASE RLPA"/>
    <property type="match status" value="1"/>
</dbReference>
<proteinExistence type="inferred from homology"/>